<evidence type="ECO:0000313" key="3">
    <source>
        <dbReference type="Proteomes" id="UP001578633"/>
    </source>
</evidence>
<evidence type="ECO:0000256" key="1">
    <source>
        <dbReference type="SAM" id="MobiDB-lite"/>
    </source>
</evidence>
<organism evidence="2 3">
    <name type="scientific">Alternaria dauci</name>
    <dbReference type="NCBI Taxonomy" id="48095"/>
    <lineage>
        <taxon>Eukaryota</taxon>
        <taxon>Fungi</taxon>
        <taxon>Dikarya</taxon>
        <taxon>Ascomycota</taxon>
        <taxon>Pezizomycotina</taxon>
        <taxon>Dothideomycetes</taxon>
        <taxon>Pleosporomycetidae</taxon>
        <taxon>Pleosporales</taxon>
        <taxon>Pleosporineae</taxon>
        <taxon>Pleosporaceae</taxon>
        <taxon>Alternaria</taxon>
        <taxon>Alternaria sect. Porri</taxon>
    </lineage>
</organism>
<feature type="region of interest" description="Disordered" evidence="1">
    <location>
        <begin position="254"/>
        <end position="315"/>
    </location>
</feature>
<reference evidence="2 3" key="1">
    <citation type="submission" date="2024-09" db="EMBL/GenBank/DDBJ databases">
        <title>T2T genomes of carrot and Alternaria dauci and their utility for understanding host-pathogen interaction during carrot leaf blight disease.</title>
        <authorList>
            <person name="Liu W."/>
            <person name="Xu S."/>
            <person name="Ou C."/>
            <person name="Liu X."/>
            <person name="Zhuang F."/>
            <person name="Deng X.W."/>
        </authorList>
    </citation>
    <scope>NUCLEOTIDE SEQUENCE [LARGE SCALE GENOMIC DNA]</scope>
    <source>
        <strain evidence="2 3">A2016</strain>
    </source>
</reference>
<dbReference type="EMBL" id="JBHGVX010000008">
    <property type="protein sequence ID" value="KAL1793059.1"/>
    <property type="molecule type" value="Genomic_DNA"/>
</dbReference>
<keyword evidence="3" id="KW-1185">Reference proteome</keyword>
<feature type="compositionally biased region" description="Low complexity" evidence="1">
    <location>
        <begin position="93"/>
        <end position="103"/>
    </location>
</feature>
<feature type="region of interest" description="Disordered" evidence="1">
    <location>
        <begin position="327"/>
        <end position="350"/>
    </location>
</feature>
<evidence type="ECO:0000313" key="2">
    <source>
        <dbReference type="EMBL" id="KAL1793059.1"/>
    </source>
</evidence>
<feature type="compositionally biased region" description="Low complexity" evidence="1">
    <location>
        <begin position="416"/>
        <end position="427"/>
    </location>
</feature>
<feature type="compositionally biased region" description="Low complexity" evidence="1">
    <location>
        <begin position="330"/>
        <end position="343"/>
    </location>
</feature>
<feature type="compositionally biased region" description="Basic and acidic residues" evidence="1">
    <location>
        <begin position="55"/>
        <end position="76"/>
    </location>
</feature>
<feature type="compositionally biased region" description="Basic and acidic residues" evidence="1">
    <location>
        <begin position="203"/>
        <end position="234"/>
    </location>
</feature>
<dbReference type="RefSeq" id="XP_069303643.1">
    <property type="nucleotide sequence ID" value="XM_069454838.1"/>
</dbReference>
<proteinExistence type="predicted"/>
<sequence length="729" mass="79793">MPPKGLYKIPQHHNVGLKNSMGRPLYNSMDYAEAEEPAPIVTNDGTVDDSVSNERAQRKLEKREKKESERLKREAKAAMAAAETEKLEEKQNTPPVTTAPAATSVKKGRSGPRGPYKKREKGPDGTPVSAAKKRKRETEAPVDSPVVTDKGLADVDNWLGPDFKKNMENNKKSLARLASMFDHGVNETATPTDSGKKTVAKSTETDTPKANDTTKKVVKSGESKPKAKKQKLEKTAAPPAVKDVFKVSKKTPVPVPSVASALPTKPKITPVPLPQKSPGIPKRSVSESSMKKTKVEPREPEVLVSETPLSQMSRTPATTPHVQAIPFSLGPAATTPKETGTTPRTHESSPEMPLIIETGSSEAQERVIGSQGSVNPLTSSQANNLTTANLMRFKQPLNDIPKPRPRGRRFVSEAPSTSSSSSATTTRSIRDMLMRPNKPYTAPGDDITPSINRKLKHSEKHDEANLATFTSTFTASQRTINFTDEAGYLEEYGDWLSESEAAGPLPCLKQASGCTAKTEQLLHLPHSDDTAARVANDTTATEIARVVAASTFLRYSIQTRVPVPLGCIKGTFTLYCPKYTATHVDKYGSGQRLLKIIPVDTLDPMAGAYTARLYTPPRSMAYYMETFHVPPHASFRTVTLRTVAERYGMEIMFLGNGYLKLRVDLHLILNGKSAGEVKAAKGKGKERKNKAGEGIWEFLGVHEKAVVWEPVEDEWDKAERKWAAEREGR</sequence>
<dbReference type="Proteomes" id="UP001578633">
    <property type="component" value="Chromosome 8"/>
</dbReference>
<comment type="caution">
    <text evidence="2">The sequence shown here is derived from an EMBL/GenBank/DDBJ whole genome shotgun (WGS) entry which is preliminary data.</text>
</comment>
<protein>
    <submittedName>
        <fullName evidence="2">Uncharacterized protein</fullName>
    </submittedName>
</protein>
<name>A0ABR3U9Q6_9PLEO</name>
<accession>A0ABR3U9Q6</accession>
<feature type="region of interest" description="Disordered" evidence="1">
    <location>
        <begin position="1"/>
        <end position="21"/>
    </location>
</feature>
<dbReference type="GeneID" id="96088363"/>
<gene>
    <name evidence="2" type="ORF">ACET3X_008041</name>
</gene>
<feature type="compositionally biased region" description="Basic and acidic residues" evidence="1">
    <location>
        <begin position="289"/>
        <end position="301"/>
    </location>
</feature>
<feature type="region of interest" description="Disordered" evidence="1">
    <location>
        <begin position="185"/>
        <end position="240"/>
    </location>
</feature>
<feature type="compositionally biased region" description="Basic residues" evidence="1">
    <location>
        <begin position="106"/>
        <end position="120"/>
    </location>
</feature>
<feature type="region of interest" description="Disordered" evidence="1">
    <location>
        <begin position="36"/>
        <end position="155"/>
    </location>
</feature>
<feature type="region of interest" description="Disordered" evidence="1">
    <location>
        <begin position="396"/>
        <end position="428"/>
    </location>
</feature>